<keyword evidence="1" id="KW-0812">Transmembrane</keyword>
<comment type="caution">
    <text evidence="2">The sequence shown here is derived from an EMBL/GenBank/DDBJ whole genome shotgun (WGS) entry which is preliminary data.</text>
</comment>
<proteinExistence type="predicted"/>
<evidence type="ECO:0000256" key="1">
    <source>
        <dbReference type="SAM" id="Phobius"/>
    </source>
</evidence>
<dbReference type="AlphaFoldDB" id="A0A7W8P6Z9"/>
<protein>
    <submittedName>
        <fullName evidence="2">Uncharacterized protein</fullName>
    </submittedName>
</protein>
<evidence type="ECO:0000313" key="3">
    <source>
        <dbReference type="Proteomes" id="UP000592820"/>
    </source>
</evidence>
<organism evidence="2 3">
    <name type="scientific">Paraburkholderia youngii</name>
    <dbReference type="NCBI Taxonomy" id="2782701"/>
    <lineage>
        <taxon>Bacteria</taxon>
        <taxon>Pseudomonadati</taxon>
        <taxon>Pseudomonadota</taxon>
        <taxon>Betaproteobacteria</taxon>
        <taxon>Burkholderiales</taxon>
        <taxon>Burkholderiaceae</taxon>
        <taxon>Paraburkholderia</taxon>
    </lineage>
</organism>
<name>A0A7W8P6Z9_9BURK</name>
<evidence type="ECO:0000313" key="2">
    <source>
        <dbReference type="EMBL" id="MBB5404745.1"/>
    </source>
</evidence>
<accession>A0A7W8P6Z9</accession>
<reference evidence="2 3" key="1">
    <citation type="submission" date="2020-08" db="EMBL/GenBank/DDBJ databases">
        <title>Genomic Encyclopedia of Type Strains, Phase IV (KMG-V): Genome sequencing to study the core and pangenomes of soil and plant-associated prokaryotes.</title>
        <authorList>
            <person name="Whitman W."/>
        </authorList>
    </citation>
    <scope>NUCLEOTIDE SEQUENCE [LARGE SCALE GENOMIC DNA]</scope>
    <source>
        <strain evidence="2 3">JPY162</strain>
    </source>
</reference>
<dbReference type="EMBL" id="JACHDE010000022">
    <property type="protein sequence ID" value="MBB5404745.1"/>
    <property type="molecule type" value="Genomic_DNA"/>
</dbReference>
<dbReference type="Proteomes" id="UP000592820">
    <property type="component" value="Unassembled WGS sequence"/>
</dbReference>
<keyword evidence="1" id="KW-1133">Transmembrane helix</keyword>
<sequence>MTVRKCEFGEANAGLRQPESHWKVYLPVTELSFVMMVAAIIAAEKRRHVCATPIWYVRALFSLALVGVYVIYMAVTCRASEQPLQGGHGTEALFAMFLSRTGLPTNLATITLQLAIGLALPVGGAKGLIRGVEGSRTADHDGFCSAGFRFIIQVSVRAADAFGSRRDVPMHT</sequence>
<feature type="transmembrane region" description="Helical" evidence="1">
    <location>
        <begin position="55"/>
        <end position="75"/>
    </location>
</feature>
<gene>
    <name evidence="2" type="ORF">HDG41_006841</name>
</gene>
<keyword evidence="1" id="KW-0472">Membrane</keyword>
<dbReference type="RefSeq" id="WP_184228477.1">
    <property type="nucleotide sequence ID" value="NZ_JACHDE010000022.1"/>
</dbReference>